<sequence>MGAASCIFHVVSFLQVAVAVAIAVVTAVKLVDVNVEGIDFSYTCLLGQSYGSSSLCTYTFVVCGVSVGVSALVSITKCCTCNLCGLGRVLDILLAAFGAAWWGVASGIIGSNANKGLPASAPSDGGISAARDAVPIMAYTEVGLFCLMLLTALLSCLPPVPHIVGTMADLFALIRLALKDLGRGTVPPSEILKPLISKGLGYGILAGSTLVKVPQVANVVRAKSAAGLAPLSAELETVGLLIAVTYGFVMGLPFSAFGETVALLLQNNLLLVLIYYYQRRSLARAATVGLLLAGAGAVALSGGLTKSHVTALYDCQNLILVASRLPQIWSNFVSKATGQLSIITYALNAAGAAARIFTSIQEQAGAAMLRGAMISTLLNAILALQIVWYGRGGKKQKKGGSKRSSKSKAA</sequence>
<comment type="similarity">
    <text evidence="7">Belongs to the MPDU1 (TC 2.A.43.3) family.</text>
</comment>
<evidence type="ECO:0000256" key="2">
    <source>
        <dbReference type="ARBA" id="ARBA00022448"/>
    </source>
</evidence>
<dbReference type="EMBL" id="LHPF02000038">
    <property type="protein sequence ID" value="PSC68347.1"/>
    <property type="molecule type" value="Genomic_DNA"/>
</dbReference>
<evidence type="ECO:0000256" key="4">
    <source>
        <dbReference type="ARBA" id="ARBA00022737"/>
    </source>
</evidence>
<feature type="transmembrane region" description="Helical" evidence="8">
    <location>
        <begin position="134"/>
        <end position="154"/>
    </location>
</feature>
<dbReference type="Gene3D" id="1.20.1280.290">
    <property type="match status" value="2"/>
</dbReference>
<comment type="subcellular location">
    <subcellularLocation>
        <location evidence="1">Membrane</location>
        <topology evidence="1">Multi-pass membrane protein</topology>
    </subcellularLocation>
</comment>
<dbReference type="AlphaFoldDB" id="A0A2P6V2M7"/>
<dbReference type="PANTHER" id="PTHR12226:SF2">
    <property type="entry name" value="MANNOSE-P-DOLICHOL UTILIZATION DEFECT 1 PROTEIN"/>
    <property type="match status" value="1"/>
</dbReference>
<evidence type="ECO:0000313" key="11">
    <source>
        <dbReference type="Proteomes" id="UP000239649"/>
    </source>
</evidence>
<feature type="signal peptide" evidence="9">
    <location>
        <begin position="1"/>
        <end position="19"/>
    </location>
</feature>
<proteinExistence type="inferred from homology"/>
<keyword evidence="4" id="KW-0677">Repeat</keyword>
<accession>A0A2P6V2M7</accession>
<keyword evidence="6 8" id="KW-0472">Membrane</keyword>
<keyword evidence="3 8" id="KW-0812">Transmembrane</keyword>
<comment type="caution">
    <text evidence="10">The sequence shown here is derived from an EMBL/GenBank/DDBJ whole genome shotgun (WGS) entry which is preliminary data.</text>
</comment>
<gene>
    <name evidence="10" type="ORF">C2E20_8060</name>
</gene>
<dbReference type="GO" id="GO:0016020">
    <property type="term" value="C:membrane"/>
    <property type="evidence" value="ECO:0007669"/>
    <property type="project" value="UniProtKB-SubCell"/>
</dbReference>
<evidence type="ECO:0000313" key="10">
    <source>
        <dbReference type="EMBL" id="PSC68347.1"/>
    </source>
</evidence>
<dbReference type="OrthoDB" id="271506at2759"/>
<evidence type="ECO:0000256" key="1">
    <source>
        <dbReference type="ARBA" id="ARBA00004141"/>
    </source>
</evidence>
<dbReference type="InterPro" id="IPR016817">
    <property type="entry name" value="MannP-dilichol_defect-1"/>
</dbReference>
<feature type="transmembrane region" description="Helical" evidence="8">
    <location>
        <begin position="367"/>
        <end position="389"/>
    </location>
</feature>
<evidence type="ECO:0000256" key="6">
    <source>
        <dbReference type="ARBA" id="ARBA00023136"/>
    </source>
</evidence>
<evidence type="ECO:0000256" key="5">
    <source>
        <dbReference type="ARBA" id="ARBA00022989"/>
    </source>
</evidence>
<dbReference type="Proteomes" id="UP000239649">
    <property type="component" value="Unassembled WGS sequence"/>
</dbReference>
<reference evidence="10 11" key="1">
    <citation type="journal article" date="2018" name="Plant J.">
        <title>Genome sequences of Chlorella sorokiniana UTEX 1602 and Micractinium conductrix SAG 241.80: implications to maltose excretion by a green alga.</title>
        <authorList>
            <person name="Arriola M.B."/>
            <person name="Velmurugan N."/>
            <person name="Zhang Y."/>
            <person name="Plunkett M.H."/>
            <person name="Hondzo H."/>
            <person name="Barney B.M."/>
        </authorList>
    </citation>
    <scope>NUCLEOTIDE SEQUENCE [LARGE SCALE GENOMIC DNA]</scope>
    <source>
        <strain evidence="10 11">SAG 241.80</strain>
    </source>
</reference>
<dbReference type="InterPro" id="IPR006603">
    <property type="entry name" value="PQ-loop_rpt"/>
</dbReference>
<protein>
    <submittedName>
        <fullName evidence="10">Mannose-P-dolichol utilization defect 1-like protein 2</fullName>
    </submittedName>
</protein>
<evidence type="ECO:0000256" key="8">
    <source>
        <dbReference type="SAM" id="Phobius"/>
    </source>
</evidence>
<keyword evidence="2" id="KW-0813">Transport</keyword>
<feature type="transmembrane region" description="Helical" evidence="8">
    <location>
        <begin position="92"/>
        <end position="113"/>
    </location>
</feature>
<keyword evidence="11" id="KW-1185">Reference proteome</keyword>
<organism evidence="10 11">
    <name type="scientific">Micractinium conductrix</name>
    <dbReference type="NCBI Taxonomy" id="554055"/>
    <lineage>
        <taxon>Eukaryota</taxon>
        <taxon>Viridiplantae</taxon>
        <taxon>Chlorophyta</taxon>
        <taxon>core chlorophytes</taxon>
        <taxon>Trebouxiophyceae</taxon>
        <taxon>Chlorellales</taxon>
        <taxon>Chlorellaceae</taxon>
        <taxon>Chlorella clade</taxon>
        <taxon>Micractinium</taxon>
    </lineage>
</organism>
<evidence type="ECO:0000256" key="9">
    <source>
        <dbReference type="SAM" id="SignalP"/>
    </source>
</evidence>
<keyword evidence="9" id="KW-0732">Signal</keyword>
<evidence type="ECO:0000256" key="3">
    <source>
        <dbReference type="ARBA" id="ARBA00022692"/>
    </source>
</evidence>
<dbReference type="PANTHER" id="PTHR12226">
    <property type="entry name" value="MANNOSE-P-DOLICHOL UTILIZATION DEFECT 1 LEC35 -RELATED"/>
    <property type="match status" value="1"/>
</dbReference>
<evidence type="ECO:0000256" key="7">
    <source>
        <dbReference type="ARBA" id="ARBA00038475"/>
    </source>
</evidence>
<feature type="chain" id="PRO_5015143540" evidence="9">
    <location>
        <begin position="20"/>
        <end position="410"/>
    </location>
</feature>
<dbReference type="SMART" id="SM00679">
    <property type="entry name" value="CTNS"/>
    <property type="match status" value="2"/>
</dbReference>
<name>A0A2P6V2M7_9CHLO</name>
<keyword evidence="5 8" id="KW-1133">Transmembrane helix</keyword>
<feature type="transmembrane region" description="Helical" evidence="8">
    <location>
        <begin position="285"/>
        <end position="304"/>
    </location>
</feature>
<dbReference type="Pfam" id="PF04193">
    <property type="entry name" value="PQ-loop"/>
    <property type="match status" value="2"/>
</dbReference>